<evidence type="ECO:0000256" key="10">
    <source>
        <dbReference type="ARBA" id="ARBA00023136"/>
    </source>
</evidence>
<dbReference type="InterPro" id="IPR050083">
    <property type="entry name" value="HtpX_protease"/>
</dbReference>
<sequence>MVVAILLGLALMASDVALRSFLWRGSGGRDNKSGSNAIMLLIGIIFLIFTPVLTHILQMAISRQREYMADAHAVVITRYPKGLISALVKIEAEKIPLKTANKATAHLFISNPFGQVTKNLFSTHPAISDRIVRLREMS</sequence>
<feature type="domain" description="Peptidase M48" evidence="13">
    <location>
        <begin position="9"/>
        <end position="137"/>
    </location>
</feature>
<dbReference type="GO" id="GO:0006508">
    <property type="term" value="P:proteolysis"/>
    <property type="evidence" value="ECO:0007669"/>
    <property type="project" value="UniProtKB-KW"/>
</dbReference>
<keyword evidence="9 11" id="KW-0482">Metalloprotease</keyword>
<protein>
    <recommendedName>
        <fullName evidence="13">Peptidase M48 domain-containing protein</fullName>
    </recommendedName>
</protein>
<dbReference type="GO" id="GO:0005886">
    <property type="term" value="C:plasma membrane"/>
    <property type="evidence" value="ECO:0007669"/>
    <property type="project" value="UniProtKB-SubCell"/>
</dbReference>
<comment type="similarity">
    <text evidence="11">Belongs to the peptidase M48 family.</text>
</comment>
<dbReference type="PANTHER" id="PTHR43221">
    <property type="entry name" value="PROTEASE HTPX"/>
    <property type="match status" value="1"/>
</dbReference>
<evidence type="ECO:0000259" key="13">
    <source>
        <dbReference type="Pfam" id="PF01435"/>
    </source>
</evidence>
<evidence type="ECO:0000256" key="2">
    <source>
        <dbReference type="ARBA" id="ARBA00022475"/>
    </source>
</evidence>
<keyword evidence="4 12" id="KW-0812">Transmembrane</keyword>
<keyword evidence="3 11" id="KW-0645">Protease</keyword>
<organism evidence="14 15">
    <name type="scientific">candidate division WWE3 bacterium RIFCSPLOWO2_01_FULL_42_11</name>
    <dbReference type="NCBI Taxonomy" id="1802627"/>
    <lineage>
        <taxon>Bacteria</taxon>
        <taxon>Katanobacteria</taxon>
    </lineage>
</organism>
<evidence type="ECO:0000256" key="3">
    <source>
        <dbReference type="ARBA" id="ARBA00022670"/>
    </source>
</evidence>
<dbReference type="GO" id="GO:0046872">
    <property type="term" value="F:metal ion binding"/>
    <property type="evidence" value="ECO:0007669"/>
    <property type="project" value="UniProtKB-KW"/>
</dbReference>
<reference evidence="14 15" key="1">
    <citation type="journal article" date="2016" name="Nat. Commun.">
        <title>Thousands of microbial genomes shed light on interconnected biogeochemical processes in an aquifer system.</title>
        <authorList>
            <person name="Anantharaman K."/>
            <person name="Brown C.T."/>
            <person name="Hug L.A."/>
            <person name="Sharon I."/>
            <person name="Castelle C.J."/>
            <person name="Probst A.J."/>
            <person name="Thomas B.C."/>
            <person name="Singh A."/>
            <person name="Wilkins M.J."/>
            <person name="Karaoz U."/>
            <person name="Brodie E.L."/>
            <person name="Williams K.H."/>
            <person name="Hubbard S.S."/>
            <person name="Banfield J.F."/>
        </authorList>
    </citation>
    <scope>NUCLEOTIDE SEQUENCE [LARGE SCALE GENOMIC DNA]</scope>
</reference>
<gene>
    <name evidence="14" type="ORF">A3A70_00070</name>
</gene>
<evidence type="ECO:0000313" key="15">
    <source>
        <dbReference type="Proteomes" id="UP000178964"/>
    </source>
</evidence>
<dbReference type="Pfam" id="PF01435">
    <property type="entry name" value="Peptidase_M48"/>
    <property type="match status" value="1"/>
</dbReference>
<evidence type="ECO:0000256" key="5">
    <source>
        <dbReference type="ARBA" id="ARBA00022723"/>
    </source>
</evidence>
<proteinExistence type="inferred from homology"/>
<evidence type="ECO:0000256" key="4">
    <source>
        <dbReference type="ARBA" id="ARBA00022692"/>
    </source>
</evidence>
<keyword evidence="10 12" id="KW-0472">Membrane</keyword>
<evidence type="ECO:0000256" key="8">
    <source>
        <dbReference type="ARBA" id="ARBA00022989"/>
    </source>
</evidence>
<keyword evidence="7 11" id="KW-0862">Zinc</keyword>
<keyword evidence="5" id="KW-0479">Metal-binding</keyword>
<keyword evidence="8 12" id="KW-1133">Transmembrane helix</keyword>
<evidence type="ECO:0000256" key="9">
    <source>
        <dbReference type="ARBA" id="ARBA00023049"/>
    </source>
</evidence>
<comment type="caution">
    <text evidence="14">The sequence shown here is derived from an EMBL/GenBank/DDBJ whole genome shotgun (WGS) entry which is preliminary data.</text>
</comment>
<dbReference type="EMBL" id="MEVK01000010">
    <property type="protein sequence ID" value="OGC59699.1"/>
    <property type="molecule type" value="Genomic_DNA"/>
</dbReference>
<evidence type="ECO:0000256" key="1">
    <source>
        <dbReference type="ARBA" id="ARBA00004651"/>
    </source>
</evidence>
<evidence type="ECO:0000256" key="7">
    <source>
        <dbReference type="ARBA" id="ARBA00022833"/>
    </source>
</evidence>
<dbReference type="Proteomes" id="UP000178964">
    <property type="component" value="Unassembled WGS sequence"/>
</dbReference>
<evidence type="ECO:0000256" key="6">
    <source>
        <dbReference type="ARBA" id="ARBA00022801"/>
    </source>
</evidence>
<keyword evidence="2" id="KW-1003">Cell membrane</keyword>
<evidence type="ECO:0000313" key="14">
    <source>
        <dbReference type="EMBL" id="OGC59699.1"/>
    </source>
</evidence>
<comment type="cofactor">
    <cofactor evidence="11">
        <name>Zn(2+)</name>
        <dbReference type="ChEBI" id="CHEBI:29105"/>
    </cofactor>
    <text evidence="11">Binds 1 zinc ion per subunit.</text>
</comment>
<dbReference type="AlphaFoldDB" id="A0A1F4VRC4"/>
<dbReference type="PANTHER" id="PTHR43221:SF1">
    <property type="entry name" value="PROTEASE HTPX"/>
    <property type="match status" value="1"/>
</dbReference>
<evidence type="ECO:0000256" key="12">
    <source>
        <dbReference type="SAM" id="Phobius"/>
    </source>
</evidence>
<dbReference type="InterPro" id="IPR001915">
    <property type="entry name" value="Peptidase_M48"/>
</dbReference>
<name>A0A1F4VRC4_UNCKA</name>
<dbReference type="GO" id="GO:0004222">
    <property type="term" value="F:metalloendopeptidase activity"/>
    <property type="evidence" value="ECO:0007669"/>
    <property type="project" value="InterPro"/>
</dbReference>
<dbReference type="STRING" id="1802627.A3A70_00070"/>
<comment type="subcellular location">
    <subcellularLocation>
        <location evidence="1">Cell membrane</location>
        <topology evidence="1">Multi-pass membrane protein</topology>
    </subcellularLocation>
</comment>
<keyword evidence="6 11" id="KW-0378">Hydrolase</keyword>
<accession>A0A1F4VRC4</accession>
<evidence type="ECO:0000256" key="11">
    <source>
        <dbReference type="RuleBase" id="RU003983"/>
    </source>
</evidence>
<feature type="transmembrane region" description="Helical" evidence="12">
    <location>
        <begin position="37"/>
        <end position="57"/>
    </location>
</feature>